<dbReference type="InterPro" id="IPR023614">
    <property type="entry name" value="Porin_dom_sf"/>
</dbReference>
<dbReference type="CDD" id="cd07305">
    <property type="entry name" value="Porin3_Tom40"/>
    <property type="match status" value="1"/>
</dbReference>
<evidence type="ECO:0000256" key="1">
    <source>
        <dbReference type="ARBA" id="ARBA00004374"/>
    </source>
</evidence>
<name>A0A6A6UCJ9_9PEZI</name>
<dbReference type="EMBL" id="MU004234">
    <property type="protein sequence ID" value="KAF2669882.1"/>
    <property type="molecule type" value="Genomic_DNA"/>
</dbReference>
<evidence type="ECO:0000256" key="6">
    <source>
        <dbReference type="ARBA" id="ARBA00022787"/>
    </source>
</evidence>
<organism evidence="10 11">
    <name type="scientific">Microthyrium microscopicum</name>
    <dbReference type="NCBI Taxonomy" id="703497"/>
    <lineage>
        <taxon>Eukaryota</taxon>
        <taxon>Fungi</taxon>
        <taxon>Dikarya</taxon>
        <taxon>Ascomycota</taxon>
        <taxon>Pezizomycotina</taxon>
        <taxon>Dothideomycetes</taxon>
        <taxon>Dothideomycetes incertae sedis</taxon>
        <taxon>Microthyriales</taxon>
        <taxon>Microthyriaceae</taxon>
        <taxon>Microthyrium</taxon>
    </lineage>
</organism>
<proteinExistence type="inferred from homology"/>
<keyword evidence="7" id="KW-0653">Protein transport</keyword>
<evidence type="ECO:0000256" key="5">
    <source>
        <dbReference type="ARBA" id="ARBA00022692"/>
    </source>
</evidence>
<keyword evidence="4" id="KW-1134">Transmembrane beta strand</keyword>
<dbReference type="GO" id="GO:0005741">
    <property type="term" value="C:mitochondrial outer membrane"/>
    <property type="evidence" value="ECO:0007669"/>
    <property type="project" value="UniProtKB-SubCell"/>
</dbReference>
<accession>A0A6A6UCJ9</accession>
<dbReference type="Gene3D" id="2.40.160.10">
    <property type="entry name" value="Porin"/>
    <property type="match status" value="1"/>
</dbReference>
<evidence type="ECO:0000256" key="2">
    <source>
        <dbReference type="ARBA" id="ARBA00010510"/>
    </source>
</evidence>
<keyword evidence="5" id="KW-0812">Transmembrane</keyword>
<dbReference type="OrthoDB" id="19656at2759"/>
<dbReference type="PANTHER" id="PTHR10802">
    <property type="entry name" value="MITOCHONDRIAL IMPORT RECEPTOR SUBUNIT TOM40"/>
    <property type="match status" value="1"/>
</dbReference>
<evidence type="ECO:0000313" key="11">
    <source>
        <dbReference type="Proteomes" id="UP000799302"/>
    </source>
</evidence>
<comment type="similarity">
    <text evidence="2">Belongs to the Tom40 family.</text>
</comment>
<evidence type="ECO:0000256" key="4">
    <source>
        <dbReference type="ARBA" id="ARBA00022452"/>
    </source>
</evidence>
<dbReference type="AlphaFoldDB" id="A0A6A6UCJ9"/>
<evidence type="ECO:0000313" key="10">
    <source>
        <dbReference type="EMBL" id="KAF2669882.1"/>
    </source>
</evidence>
<evidence type="ECO:0000256" key="3">
    <source>
        <dbReference type="ARBA" id="ARBA00022448"/>
    </source>
</evidence>
<keyword evidence="3" id="KW-0813">Transport</keyword>
<dbReference type="Pfam" id="PF01459">
    <property type="entry name" value="Porin_3"/>
    <property type="match status" value="1"/>
</dbReference>
<sequence>MDVAHVEKSKGSSWDFITSNAVVQRATEVISSLQEKRKTLGLSNPGNIDRIAREVENEVLLNNYSFTGLRADITKSVGNAPLFQVSHQFSTGSQMQMPYNFALLYGTPNVFMQANIDNERQLMARFNWRWNSALTTKTMAQLAPGATGQSMVSIENDYVGSDFTASIKAINPSLLEGGLTGMMTGEYLQSVTPKLSVGVQALWQRQAMTSGPDVVLTYAARYKSLDWIATAQMSPMGVLQTSYWRRIAENFQVGSSLSLQYMPGAPQGMMGPPAKAEGLATIGAKFDFRTSQVRMQVDSQGRIGAHIEKRIIPPVSVSFVGQIDHVKNESKIGLSISIESMTEEAAVQQEQMMTSGEMQSPPF</sequence>
<protein>
    <submittedName>
        <fullName evidence="10">Mitochondrial import receptor subunit</fullName>
    </submittedName>
</protein>
<dbReference type="GO" id="GO:0008320">
    <property type="term" value="F:protein transmembrane transporter activity"/>
    <property type="evidence" value="ECO:0007669"/>
    <property type="project" value="InterPro"/>
</dbReference>
<gene>
    <name evidence="10" type="ORF">BT63DRAFT_371549</name>
</gene>
<reference evidence="10" key="1">
    <citation type="journal article" date="2020" name="Stud. Mycol.">
        <title>101 Dothideomycetes genomes: a test case for predicting lifestyles and emergence of pathogens.</title>
        <authorList>
            <person name="Haridas S."/>
            <person name="Albert R."/>
            <person name="Binder M."/>
            <person name="Bloem J."/>
            <person name="Labutti K."/>
            <person name="Salamov A."/>
            <person name="Andreopoulos B."/>
            <person name="Baker S."/>
            <person name="Barry K."/>
            <person name="Bills G."/>
            <person name="Bluhm B."/>
            <person name="Cannon C."/>
            <person name="Castanera R."/>
            <person name="Culley D."/>
            <person name="Daum C."/>
            <person name="Ezra D."/>
            <person name="Gonzalez J."/>
            <person name="Henrissat B."/>
            <person name="Kuo A."/>
            <person name="Liang C."/>
            <person name="Lipzen A."/>
            <person name="Lutzoni F."/>
            <person name="Magnuson J."/>
            <person name="Mondo S."/>
            <person name="Nolan M."/>
            <person name="Ohm R."/>
            <person name="Pangilinan J."/>
            <person name="Park H.-J."/>
            <person name="Ramirez L."/>
            <person name="Alfaro M."/>
            <person name="Sun H."/>
            <person name="Tritt A."/>
            <person name="Yoshinaga Y."/>
            <person name="Zwiers L.-H."/>
            <person name="Turgeon B."/>
            <person name="Goodwin S."/>
            <person name="Spatafora J."/>
            <person name="Crous P."/>
            <person name="Grigoriev I."/>
        </authorList>
    </citation>
    <scope>NUCLEOTIDE SEQUENCE</scope>
    <source>
        <strain evidence="10">CBS 115976</strain>
    </source>
</reference>
<keyword evidence="11" id="KW-1185">Reference proteome</keyword>
<evidence type="ECO:0000256" key="9">
    <source>
        <dbReference type="ARBA" id="ARBA00023136"/>
    </source>
</evidence>
<comment type="subcellular location">
    <subcellularLocation>
        <location evidence="1">Mitochondrion outer membrane</location>
        <topology evidence="1">Multi-pass membrane protein</topology>
    </subcellularLocation>
</comment>
<dbReference type="InterPro" id="IPR037930">
    <property type="entry name" value="Tom40"/>
</dbReference>
<dbReference type="InterPro" id="IPR027246">
    <property type="entry name" value="Porin_Euk/Tom40"/>
</dbReference>
<keyword evidence="8" id="KW-0496">Mitochondrion</keyword>
<dbReference type="GO" id="GO:0030150">
    <property type="term" value="P:protein import into mitochondrial matrix"/>
    <property type="evidence" value="ECO:0007669"/>
    <property type="project" value="InterPro"/>
</dbReference>
<evidence type="ECO:0000256" key="7">
    <source>
        <dbReference type="ARBA" id="ARBA00022927"/>
    </source>
</evidence>
<keyword evidence="6" id="KW-1000">Mitochondrion outer membrane</keyword>
<evidence type="ECO:0000256" key="8">
    <source>
        <dbReference type="ARBA" id="ARBA00023128"/>
    </source>
</evidence>
<keyword evidence="10" id="KW-0675">Receptor</keyword>
<keyword evidence="9" id="KW-0472">Membrane</keyword>
<dbReference type="Proteomes" id="UP000799302">
    <property type="component" value="Unassembled WGS sequence"/>
</dbReference>